<keyword evidence="3" id="KW-1185">Reference proteome</keyword>
<organism evidence="2 3">
    <name type="scientific">Microbaculum marinum</name>
    <dbReference type="NCBI Taxonomy" id="1764581"/>
    <lineage>
        <taxon>Bacteria</taxon>
        <taxon>Pseudomonadati</taxon>
        <taxon>Pseudomonadota</taxon>
        <taxon>Alphaproteobacteria</taxon>
        <taxon>Hyphomicrobiales</taxon>
        <taxon>Tepidamorphaceae</taxon>
        <taxon>Microbaculum</taxon>
    </lineage>
</organism>
<dbReference type="PROSITE" id="PS51186">
    <property type="entry name" value="GNAT"/>
    <property type="match status" value="1"/>
</dbReference>
<name>A0AAW9RRN1_9HYPH</name>
<dbReference type="InterPro" id="IPR000182">
    <property type="entry name" value="GNAT_dom"/>
</dbReference>
<dbReference type="RefSeq" id="WP_340329263.1">
    <property type="nucleotide sequence ID" value="NZ_JAZHOF010000003.1"/>
</dbReference>
<evidence type="ECO:0000313" key="3">
    <source>
        <dbReference type="Proteomes" id="UP001378188"/>
    </source>
</evidence>
<dbReference type="Proteomes" id="UP001378188">
    <property type="component" value="Unassembled WGS sequence"/>
</dbReference>
<sequence>MAIARQTEPTSSVAWKVLDGSDVDAVYDLHVAAVGRVGRPDLIRPESHGFFESILAGGGRILGVSDAEGLLAYGVLQWDLPPVENLRPLFDLPADAPFAKLAGAAVRPGAWGRGLQESVIAERMRLAAADGLTHLYATSAPGNWRSWTNLLNQGFHVRALIEQYGGALRYILYRDLEYGDLEAPAPAAEDAGEWCGADAIHAQQRYLDGGFVGSAWRRSGDGSHQIFYRGPV</sequence>
<gene>
    <name evidence="2" type="ORF">V3328_08775</name>
</gene>
<evidence type="ECO:0000259" key="1">
    <source>
        <dbReference type="PROSITE" id="PS51186"/>
    </source>
</evidence>
<protein>
    <recommendedName>
        <fullName evidence="1">N-acetyltransferase domain-containing protein</fullName>
    </recommendedName>
</protein>
<dbReference type="InterPro" id="IPR016181">
    <property type="entry name" value="Acyl_CoA_acyltransferase"/>
</dbReference>
<dbReference type="EMBL" id="JAZHOF010000003">
    <property type="protein sequence ID" value="MEJ8571564.1"/>
    <property type="molecule type" value="Genomic_DNA"/>
</dbReference>
<reference evidence="2 3" key="1">
    <citation type="submission" date="2024-02" db="EMBL/GenBank/DDBJ databases">
        <title>Genome analysis and characterization of Microbaculum marinisediminis sp. nov., isolated from marine sediment.</title>
        <authorList>
            <person name="Du Z.-J."/>
            <person name="Ye Y.-Q."/>
            <person name="Zhang Z.-R."/>
            <person name="Yuan S.-M."/>
            <person name="Zhang X.-Y."/>
        </authorList>
    </citation>
    <scope>NUCLEOTIDE SEQUENCE [LARGE SCALE GENOMIC DNA]</scope>
    <source>
        <strain evidence="2 3">SDUM1044001</strain>
    </source>
</reference>
<dbReference type="GO" id="GO:0016747">
    <property type="term" value="F:acyltransferase activity, transferring groups other than amino-acyl groups"/>
    <property type="evidence" value="ECO:0007669"/>
    <property type="project" value="InterPro"/>
</dbReference>
<comment type="caution">
    <text evidence="2">The sequence shown here is derived from an EMBL/GenBank/DDBJ whole genome shotgun (WGS) entry which is preliminary data.</text>
</comment>
<accession>A0AAW9RRN1</accession>
<feature type="domain" description="N-acetyltransferase" evidence="1">
    <location>
        <begin position="13"/>
        <end position="175"/>
    </location>
</feature>
<dbReference type="AlphaFoldDB" id="A0AAW9RRN1"/>
<evidence type="ECO:0000313" key="2">
    <source>
        <dbReference type="EMBL" id="MEJ8571564.1"/>
    </source>
</evidence>
<dbReference type="Gene3D" id="3.40.630.30">
    <property type="match status" value="1"/>
</dbReference>
<dbReference type="SUPFAM" id="SSF55729">
    <property type="entry name" value="Acyl-CoA N-acyltransferases (Nat)"/>
    <property type="match status" value="1"/>
</dbReference>
<proteinExistence type="predicted"/>